<evidence type="ECO:0000313" key="2">
    <source>
        <dbReference type="EMBL" id="NYI39115.1"/>
    </source>
</evidence>
<comment type="caution">
    <text evidence="1">The sequence shown here is derived from an EMBL/GenBank/DDBJ whole genome shotgun (WGS) entry which is preliminary data.</text>
</comment>
<evidence type="ECO:0000313" key="1">
    <source>
        <dbReference type="EMBL" id="MBD1270227.1"/>
    </source>
</evidence>
<dbReference type="Proteomes" id="UP000587211">
    <property type="component" value="Unassembled WGS sequence"/>
</dbReference>
<dbReference type="Proteomes" id="UP000659061">
    <property type="component" value="Unassembled WGS sequence"/>
</dbReference>
<dbReference type="EMBL" id="JACBZN010000001">
    <property type="protein sequence ID" value="NYI39115.1"/>
    <property type="molecule type" value="Genomic_DNA"/>
</dbReference>
<dbReference type="EMBL" id="JACWMT010000001">
    <property type="protein sequence ID" value="MBD1270227.1"/>
    <property type="molecule type" value="Genomic_DNA"/>
</dbReference>
<evidence type="ECO:0000313" key="3">
    <source>
        <dbReference type="Proteomes" id="UP000587211"/>
    </source>
</evidence>
<keyword evidence="3" id="KW-1185">Reference proteome</keyword>
<protein>
    <submittedName>
        <fullName evidence="1">Uncharacterized protein</fullName>
    </submittedName>
</protein>
<gene>
    <name evidence="2" type="ORF">BJ975_002490</name>
    <name evidence="1" type="ORF">IDH50_08295</name>
</gene>
<reference evidence="1" key="2">
    <citation type="submission" date="2020-09" db="EMBL/GenBank/DDBJ databases">
        <title>Novel species in genus Aeromicrobium.</title>
        <authorList>
            <person name="Zhang G."/>
        </authorList>
    </citation>
    <scope>NUCLEOTIDE SEQUENCE</scope>
    <source>
        <strain evidence="1">SSW1-57</strain>
    </source>
</reference>
<name>A0A8I0FTQ0_9ACTN</name>
<reference evidence="2 3" key="1">
    <citation type="submission" date="2020-07" db="EMBL/GenBank/DDBJ databases">
        <title>Sequencing the genomes of 1000 actinobacteria strains.</title>
        <authorList>
            <person name="Klenk H.-P."/>
        </authorList>
    </citation>
    <scope>NUCLEOTIDE SEQUENCE [LARGE SCALE GENOMIC DNA]</scope>
    <source>
        <strain evidence="2 3">DSM 19087</strain>
    </source>
</reference>
<accession>A0A8I0FTQ0</accession>
<proteinExistence type="predicted"/>
<sequence>MSALRVVVLRDTAAEPLGAHVTALRDLGFEVHVLAKGDALEGGPLLVDDVAVSTVPVPKWLGAGRHGARSPRWTKPLGYRTLLKAGVRQAAAQARVSESMFQRDVAYVKSGNTKVPLVPRARLFLARAERRWVAERTEATREAYKVRKGRRRPVDRAARRLWRTTSRQHAWARLDPALLDPELHLGPALDELAPDVIHAEGPVMMSVAVRAAARIDHPVRVVWDRTGEKKPKRPWAAQARPLLVAEYGHRADATVKARDPQTLAAAYGAAPTPTLEGTP</sequence>
<dbReference type="RefSeq" id="WP_179426423.1">
    <property type="nucleotide sequence ID" value="NZ_BAAAMP010000002.1"/>
</dbReference>
<organism evidence="1 4">
    <name type="scientific">Aeromicrobium tamlense</name>
    <dbReference type="NCBI Taxonomy" id="375541"/>
    <lineage>
        <taxon>Bacteria</taxon>
        <taxon>Bacillati</taxon>
        <taxon>Actinomycetota</taxon>
        <taxon>Actinomycetes</taxon>
        <taxon>Propionibacteriales</taxon>
        <taxon>Nocardioidaceae</taxon>
        <taxon>Aeromicrobium</taxon>
    </lineage>
</organism>
<evidence type="ECO:0000313" key="4">
    <source>
        <dbReference type="Proteomes" id="UP000659061"/>
    </source>
</evidence>
<dbReference type="AlphaFoldDB" id="A0A8I0FTQ0"/>